<feature type="region of interest" description="Disordered" evidence="1">
    <location>
        <begin position="1"/>
        <end position="29"/>
    </location>
</feature>
<dbReference type="AlphaFoldDB" id="A0AAV3X796"/>
<dbReference type="EMBL" id="BLAY01000038">
    <property type="protein sequence ID" value="GET38029.1"/>
    <property type="molecule type" value="Genomic_DNA"/>
</dbReference>
<comment type="caution">
    <text evidence="2">The sequence shown here is derived from an EMBL/GenBank/DDBJ whole genome shotgun (WGS) entry which is preliminary data.</text>
</comment>
<accession>A0AAV3X796</accession>
<evidence type="ECO:0000313" key="2">
    <source>
        <dbReference type="EMBL" id="GET38029.1"/>
    </source>
</evidence>
<organism evidence="2 3">
    <name type="scientific">Microseira wollei NIES-4236</name>
    <dbReference type="NCBI Taxonomy" id="2530354"/>
    <lineage>
        <taxon>Bacteria</taxon>
        <taxon>Bacillati</taxon>
        <taxon>Cyanobacteriota</taxon>
        <taxon>Cyanophyceae</taxon>
        <taxon>Oscillatoriophycideae</taxon>
        <taxon>Aerosakkonematales</taxon>
        <taxon>Aerosakkonemataceae</taxon>
        <taxon>Microseira</taxon>
    </lineage>
</organism>
<protein>
    <submittedName>
        <fullName evidence="2">Uncharacterized protein</fullName>
    </submittedName>
</protein>
<gene>
    <name evidence="2" type="ORF">MiSe_27830</name>
</gene>
<name>A0AAV3X796_9CYAN</name>
<proteinExistence type="predicted"/>
<evidence type="ECO:0000313" key="3">
    <source>
        <dbReference type="Proteomes" id="UP001050975"/>
    </source>
</evidence>
<keyword evidence="3" id="KW-1185">Reference proteome</keyword>
<sequence length="29" mass="3037">MAIGGGIESEANALSNVRDMPTDSQLFGR</sequence>
<reference evidence="2" key="1">
    <citation type="submission" date="2019-10" db="EMBL/GenBank/DDBJ databases">
        <title>Draft genome sequece of Microseira wollei NIES-4236.</title>
        <authorList>
            <person name="Yamaguchi H."/>
            <person name="Suzuki S."/>
            <person name="Kawachi M."/>
        </authorList>
    </citation>
    <scope>NUCLEOTIDE SEQUENCE</scope>
    <source>
        <strain evidence="2">NIES-4236</strain>
    </source>
</reference>
<dbReference type="Proteomes" id="UP001050975">
    <property type="component" value="Unassembled WGS sequence"/>
</dbReference>
<evidence type="ECO:0000256" key="1">
    <source>
        <dbReference type="SAM" id="MobiDB-lite"/>
    </source>
</evidence>